<comment type="caution">
    <text evidence="1">The sequence shown here is derived from an EMBL/GenBank/DDBJ whole genome shotgun (WGS) entry which is preliminary data.</text>
</comment>
<sequence length="277" mass="31211">MLIHQFYSTSYDDHFEISGAHADSPMMFIFGSRTGSWTPELVRAVDQCHSFFRLRQETDGGGTSTIWRDGRTLASRLNRGRWGQFAESRWSFGGMTSFTEGLWIVNDDESIGPIASKTPGHRARCDSQCDACNINSNHGDAKPRISQWTSQPQKLERQVFIITKVLRRRVGYSRPTLAIWTRMRSNGMMTTTNVKYSLLARLEEGKSLVGSSKTGSKTRKRAECARAHASVRTTNATARVLNAPLHRMPPARIVYIPASCPSPQAFRLLPYIEDPLR</sequence>
<gene>
    <name evidence="1" type="ORF">EDD18DRAFT_1368795</name>
</gene>
<accession>A0AA39NX56</accession>
<dbReference type="Proteomes" id="UP001175228">
    <property type="component" value="Unassembled WGS sequence"/>
</dbReference>
<protein>
    <submittedName>
        <fullName evidence="1">Uncharacterized protein</fullName>
    </submittedName>
</protein>
<proteinExistence type="predicted"/>
<dbReference type="AlphaFoldDB" id="A0AA39NX56"/>
<evidence type="ECO:0000313" key="1">
    <source>
        <dbReference type="EMBL" id="KAK0473499.1"/>
    </source>
</evidence>
<organism evidence="1 2">
    <name type="scientific">Armillaria luteobubalina</name>
    <dbReference type="NCBI Taxonomy" id="153913"/>
    <lineage>
        <taxon>Eukaryota</taxon>
        <taxon>Fungi</taxon>
        <taxon>Dikarya</taxon>
        <taxon>Basidiomycota</taxon>
        <taxon>Agaricomycotina</taxon>
        <taxon>Agaricomycetes</taxon>
        <taxon>Agaricomycetidae</taxon>
        <taxon>Agaricales</taxon>
        <taxon>Marasmiineae</taxon>
        <taxon>Physalacriaceae</taxon>
        <taxon>Armillaria</taxon>
    </lineage>
</organism>
<keyword evidence="2" id="KW-1185">Reference proteome</keyword>
<name>A0AA39NX56_9AGAR</name>
<evidence type="ECO:0000313" key="2">
    <source>
        <dbReference type="Proteomes" id="UP001175228"/>
    </source>
</evidence>
<reference evidence="1" key="1">
    <citation type="submission" date="2023-06" db="EMBL/GenBank/DDBJ databases">
        <authorList>
            <consortium name="Lawrence Berkeley National Laboratory"/>
            <person name="Ahrendt S."/>
            <person name="Sahu N."/>
            <person name="Indic B."/>
            <person name="Wong-Bajracharya J."/>
            <person name="Merenyi Z."/>
            <person name="Ke H.-M."/>
            <person name="Monk M."/>
            <person name="Kocsube S."/>
            <person name="Drula E."/>
            <person name="Lipzen A."/>
            <person name="Balint B."/>
            <person name="Henrissat B."/>
            <person name="Andreopoulos B."/>
            <person name="Martin F.M."/>
            <person name="Harder C.B."/>
            <person name="Rigling D."/>
            <person name="Ford K.L."/>
            <person name="Foster G.D."/>
            <person name="Pangilinan J."/>
            <person name="Papanicolaou A."/>
            <person name="Barry K."/>
            <person name="LaButti K."/>
            <person name="Viragh M."/>
            <person name="Koriabine M."/>
            <person name="Yan M."/>
            <person name="Riley R."/>
            <person name="Champramary S."/>
            <person name="Plett K.L."/>
            <person name="Tsai I.J."/>
            <person name="Slot J."/>
            <person name="Sipos G."/>
            <person name="Plett J."/>
            <person name="Nagy L.G."/>
            <person name="Grigoriev I.V."/>
        </authorList>
    </citation>
    <scope>NUCLEOTIDE SEQUENCE</scope>
    <source>
        <strain evidence="1">HWK02</strain>
    </source>
</reference>
<dbReference type="EMBL" id="JAUEPU010000207">
    <property type="protein sequence ID" value="KAK0473499.1"/>
    <property type="molecule type" value="Genomic_DNA"/>
</dbReference>